<keyword evidence="2" id="KW-1185">Reference proteome</keyword>
<feature type="transmembrane region" description="Helical" evidence="1">
    <location>
        <begin position="41"/>
        <end position="66"/>
    </location>
</feature>
<evidence type="ECO:0000256" key="1">
    <source>
        <dbReference type="SAM" id="Phobius"/>
    </source>
</evidence>
<sequence>MECSYRNLLISLERSPPGKRTIAHPNRTVEKLYVEFRRCSFLVYSFFVSCLSTLLSLQSVTAATMLRKSCPIWLVNQILLKQRSGSPLSLEESESEKQLFYVSDSRAYVPLSLLINSGF</sequence>
<organism evidence="2 3">
    <name type="scientific">Haemonchus contortus</name>
    <name type="common">Barber pole worm</name>
    <dbReference type="NCBI Taxonomy" id="6289"/>
    <lineage>
        <taxon>Eukaryota</taxon>
        <taxon>Metazoa</taxon>
        <taxon>Ecdysozoa</taxon>
        <taxon>Nematoda</taxon>
        <taxon>Chromadorea</taxon>
        <taxon>Rhabditida</taxon>
        <taxon>Rhabditina</taxon>
        <taxon>Rhabditomorpha</taxon>
        <taxon>Strongyloidea</taxon>
        <taxon>Trichostrongylidae</taxon>
        <taxon>Haemonchus</taxon>
    </lineage>
</organism>
<dbReference type="WBParaSite" id="HCON_00067735-00001">
    <property type="protein sequence ID" value="HCON_00067735-00001"/>
    <property type="gene ID" value="HCON_00067735"/>
</dbReference>
<reference evidence="3" key="1">
    <citation type="submission" date="2020-12" db="UniProtKB">
        <authorList>
            <consortium name="WormBaseParasite"/>
        </authorList>
    </citation>
    <scope>IDENTIFICATION</scope>
    <source>
        <strain evidence="3">MHco3</strain>
    </source>
</reference>
<evidence type="ECO:0000313" key="2">
    <source>
        <dbReference type="Proteomes" id="UP000025227"/>
    </source>
</evidence>
<dbReference type="AlphaFoldDB" id="A0A7I4YAK5"/>
<keyword evidence="1" id="KW-0472">Membrane</keyword>
<keyword evidence="1" id="KW-0812">Transmembrane</keyword>
<evidence type="ECO:0000313" key="3">
    <source>
        <dbReference type="WBParaSite" id="HCON_00067735-00001"/>
    </source>
</evidence>
<dbReference type="Proteomes" id="UP000025227">
    <property type="component" value="Unplaced"/>
</dbReference>
<name>A0A7I4YAK5_HAECO</name>
<accession>A0A7I4YAK5</accession>
<protein>
    <submittedName>
        <fullName evidence="3">Ovule protein</fullName>
    </submittedName>
</protein>
<proteinExistence type="predicted"/>
<keyword evidence="1" id="KW-1133">Transmembrane helix</keyword>